<evidence type="ECO:0000313" key="3">
    <source>
        <dbReference type="Proteomes" id="UP000799537"/>
    </source>
</evidence>
<proteinExistence type="predicted"/>
<organism evidence="2 3">
    <name type="scientific">Zasmidium cellare ATCC 36951</name>
    <dbReference type="NCBI Taxonomy" id="1080233"/>
    <lineage>
        <taxon>Eukaryota</taxon>
        <taxon>Fungi</taxon>
        <taxon>Dikarya</taxon>
        <taxon>Ascomycota</taxon>
        <taxon>Pezizomycotina</taxon>
        <taxon>Dothideomycetes</taxon>
        <taxon>Dothideomycetidae</taxon>
        <taxon>Mycosphaerellales</taxon>
        <taxon>Mycosphaerellaceae</taxon>
        <taxon>Zasmidium</taxon>
    </lineage>
</organism>
<dbReference type="RefSeq" id="XP_033672931.1">
    <property type="nucleotide sequence ID" value="XM_033804430.1"/>
</dbReference>
<dbReference type="EMBL" id="ML993582">
    <property type="protein sequence ID" value="KAF2172042.1"/>
    <property type="molecule type" value="Genomic_DNA"/>
</dbReference>
<feature type="region of interest" description="Disordered" evidence="1">
    <location>
        <begin position="116"/>
        <end position="232"/>
    </location>
</feature>
<sequence>MAESSQLSAVATVYGDLYKIMMNEYFAGDFESSDKLAYQLLRHADLPTLIRARCHMALATSQAPDIMDFKDHAEAAVKILKDAKEDGYVISERHLEEAERILESAKLDYEALKEALEEEEVEPGDGEAAAAEGEEEGEESVDMSKEEETTESEENTLAYGETDIVESEQMDTEHATSEGIEPEEDLPTNRDGRAGGGGGVRVSQGLLTSERDIPSERDDRGDGSDDTEQPGV</sequence>
<gene>
    <name evidence="2" type="ORF">M409DRAFT_18273</name>
</gene>
<keyword evidence="3" id="KW-1185">Reference proteome</keyword>
<dbReference type="GeneID" id="54557702"/>
<accession>A0A6A6D1K4</accession>
<dbReference type="Proteomes" id="UP000799537">
    <property type="component" value="Unassembled WGS sequence"/>
</dbReference>
<dbReference type="OrthoDB" id="3650784at2759"/>
<name>A0A6A6D1K4_ZASCE</name>
<feature type="compositionally biased region" description="Acidic residues" evidence="1">
    <location>
        <begin position="116"/>
        <end position="125"/>
    </location>
</feature>
<feature type="compositionally biased region" description="Acidic residues" evidence="1">
    <location>
        <begin position="132"/>
        <end position="141"/>
    </location>
</feature>
<evidence type="ECO:0000313" key="2">
    <source>
        <dbReference type="EMBL" id="KAF2172042.1"/>
    </source>
</evidence>
<dbReference type="AlphaFoldDB" id="A0A6A6D1K4"/>
<evidence type="ECO:0000256" key="1">
    <source>
        <dbReference type="SAM" id="MobiDB-lite"/>
    </source>
</evidence>
<feature type="compositionally biased region" description="Basic and acidic residues" evidence="1">
    <location>
        <begin position="209"/>
        <end position="223"/>
    </location>
</feature>
<protein>
    <submittedName>
        <fullName evidence="2">Uncharacterized protein</fullName>
    </submittedName>
</protein>
<reference evidence="2" key="1">
    <citation type="journal article" date="2020" name="Stud. Mycol.">
        <title>101 Dothideomycetes genomes: a test case for predicting lifestyles and emergence of pathogens.</title>
        <authorList>
            <person name="Haridas S."/>
            <person name="Albert R."/>
            <person name="Binder M."/>
            <person name="Bloem J."/>
            <person name="Labutti K."/>
            <person name="Salamov A."/>
            <person name="Andreopoulos B."/>
            <person name="Baker S."/>
            <person name="Barry K."/>
            <person name="Bills G."/>
            <person name="Bluhm B."/>
            <person name="Cannon C."/>
            <person name="Castanera R."/>
            <person name="Culley D."/>
            <person name="Daum C."/>
            <person name="Ezra D."/>
            <person name="Gonzalez J."/>
            <person name="Henrissat B."/>
            <person name="Kuo A."/>
            <person name="Liang C."/>
            <person name="Lipzen A."/>
            <person name="Lutzoni F."/>
            <person name="Magnuson J."/>
            <person name="Mondo S."/>
            <person name="Nolan M."/>
            <person name="Ohm R."/>
            <person name="Pangilinan J."/>
            <person name="Park H.-J."/>
            <person name="Ramirez L."/>
            <person name="Alfaro M."/>
            <person name="Sun H."/>
            <person name="Tritt A."/>
            <person name="Yoshinaga Y."/>
            <person name="Zwiers L.-H."/>
            <person name="Turgeon B."/>
            <person name="Goodwin S."/>
            <person name="Spatafora J."/>
            <person name="Crous P."/>
            <person name="Grigoriev I."/>
        </authorList>
    </citation>
    <scope>NUCLEOTIDE SEQUENCE</scope>
    <source>
        <strain evidence="2">ATCC 36951</strain>
    </source>
</reference>